<evidence type="ECO:0000256" key="3">
    <source>
        <dbReference type="ARBA" id="ARBA00022833"/>
    </source>
</evidence>
<gene>
    <name evidence="4" type="ORF">OL497_01160</name>
</gene>
<dbReference type="InterPro" id="IPR000688">
    <property type="entry name" value="HypA/HybF"/>
</dbReference>
<keyword evidence="2" id="KW-0479">Metal-binding</keyword>
<dbReference type="EMBL" id="JAPDNS010000001">
    <property type="protein sequence ID" value="MCW3482489.1"/>
    <property type="molecule type" value="Genomic_DNA"/>
</dbReference>
<sequence>MHEVPIIREMVKMLQEQYPDKFSQIIKVTVEAGLLSNVQPVLIQNAFEALVLENDFLKDIDLEVVTLPIIAHCDACDKNFTVTKHRFICGCGKPAREIVQGKELRISRVDFLNE</sequence>
<accession>A0ABT3IEV2</accession>
<dbReference type="PIRSF" id="PIRSF004761">
    <property type="entry name" value="Hydrgn_mat_HypA"/>
    <property type="match status" value="1"/>
</dbReference>
<keyword evidence="1" id="KW-0533">Nickel</keyword>
<evidence type="ECO:0000256" key="2">
    <source>
        <dbReference type="ARBA" id="ARBA00022723"/>
    </source>
</evidence>
<dbReference type="PANTHER" id="PTHR34535">
    <property type="entry name" value="HYDROGENASE MATURATION FACTOR HYPA"/>
    <property type="match status" value="1"/>
</dbReference>
<evidence type="ECO:0000256" key="1">
    <source>
        <dbReference type="ARBA" id="ARBA00022596"/>
    </source>
</evidence>
<organism evidence="4 5">
    <name type="scientific">Chitinophaga nivalis</name>
    <dbReference type="NCBI Taxonomy" id="2991709"/>
    <lineage>
        <taxon>Bacteria</taxon>
        <taxon>Pseudomonadati</taxon>
        <taxon>Bacteroidota</taxon>
        <taxon>Chitinophagia</taxon>
        <taxon>Chitinophagales</taxon>
        <taxon>Chitinophagaceae</taxon>
        <taxon>Chitinophaga</taxon>
    </lineage>
</organism>
<protein>
    <submittedName>
        <fullName evidence="4">Hydrogenase maturation nickel metallochaperone HypA</fullName>
    </submittedName>
</protein>
<keyword evidence="3" id="KW-0862">Zinc</keyword>
<evidence type="ECO:0000313" key="5">
    <source>
        <dbReference type="Proteomes" id="UP001207742"/>
    </source>
</evidence>
<dbReference type="PANTHER" id="PTHR34535:SF3">
    <property type="entry name" value="HYDROGENASE MATURATION FACTOR HYPA"/>
    <property type="match status" value="1"/>
</dbReference>
<dbReference type="RefSeq" id="WP_264726908.1">
    <property type="nucleotide sequence ID" value="NZ_JAPDNR010000001.1"/>
</dbReference>
<dbReference type="Gene3D" id="3.30.2320.80">
    <property type="match status" value="1"/>
</dbReference>
<dbReference type="Pfam" id="PF01155">
    <property type="entry name" value="HypA"/>
    <property type="match status" value="1"/>
</dbReference>
<keyword evidence="5" id="KW-1185">Reference proteome</keyword>
<dbReference type="Proteomes" id="UP001207742">
    <property type="component" value="Unassembled WGS sequence"/>
</dbReference>
<proteinExistence type="predicted"/>
<evidence type="ECO:0000313" key="4">
    <source>
        <dbReference type="EMBL" id="MCW3482489.1"/>
    </source>
</evidence>
<name>A0ABT3IEV2_9BACT</name>
<reference evidence="4 5" key="1">
    <citation type="submission" date="2022-10" db="EMBL/GenBank/DDBJ databases">
        <title>Chitinophaga nivalis PC15 sp. nov., isolated from Pyeongchang county, South Korea.</title>
        <authorList>
            <person name="Trinh H.N."/>
        </authorList>
    </citation>
    <scope>NUCLEOTIDE SEQUENCE [LARGE SCALE GENOMIC DNA]</scope>
    <source>
        <strain evidence="4 5">PC14</strain>
    </source>
</reference>
<comment type="caution">
    <text evidence="4">The sequence shown here is derived from an EMBL/GenBank/DDBJ whole genome shotgun (WGS) entry which is preliminary data.</text>
</comment>